<keyword evidence="1" id="KW-1133">Transmembrane helix</keyword>
<sequence>MLFFSCRISFIKCPIRWHHLLLGALLNLTNMVIIIVYLE</sequence>
<reference evidence="2" key="2">
    <citation type="journal article" date="2015" name="Data Brief">
        <title>Shoot transcriptome of the giant reed, Arundo donax.</title>
        <authorList>
            <person name="Barrero R.A."/>
            <person name="Guerrero F.D."/>
            <person name="Moolhuijzen P."/>
            <person name="Goolsby J.A."/>
            <person name="Tidwell J."/>
            <person name="Bellgard S.E."/>
            <person name="Bellgard M.I."/>
        </authorList>
    </citation>
    <scope>NUCLEOTIDE SEQUENCE</scope>
    <source>
        <tissue evidence="2">Shoot tissue taken approximately 20 cm above the soil surface</tissue>
    </source>
</reference>
<reference evidence="2" key="1">
    <citation type="submission" date="2014-09" db="EMBL/GenBank/DDBJ databases">
        <authorList>
            <person name="Magalhaes I.L.F."/>
            <person name="Oliveira U."/>
            <person name="Santos F.R."/>
            <person name="Vidigal T.H.D.A."/>
            <person name="Brescovit A.D."/>
            <person name="Santos A.J."/>
        </authorList>
    </citation>
    <scope>NUCLEOTIDE SEQUENCE</scope>
    <source>
        <tissue evidence="2">Shoot tissue taken approximately 20 cm above the soil surface</tissue>
    </source>
</reference>
<dbReference type="AlphaFoldDB" id="A0A0A8Y884"/>
<accession>A0A0A8Y884</accession>
<feature type="transmembrane region" description="Helical" evidence="1">
    <location>
        <begin position="20"/>
        <end position="38"/>
    </location>
</feature>
<proteinExistence type="predicted"/>
<keyword evidence="1" id="KW-0472">Membrane</keyword>
<organism evidence="2">
    <name type="scientific">Arundo donax</name>
    <name type="common">Giant reed</name>
    <name type="synonym">Donax arundinaceus</name>
    <dbReference type="NCBI Taxonomy" id="35708"/>
    <lineage>
        <taxon>Eukaryota</taxon>
        <taxon>Viridiplantae</taxon>
        <taxon>Streptophyta</taxon>
        <taxon>Embryophyta</taxon>
        <taxon>Tracheophyta</taxon>
        <taxon>Spermatophyta</taxon>
        <taxon>Magnoliopsida</taxon>
        <taxon>Liliopsida</taxon>
        <taxon>Poales</taxon>
        <taxon>Poaceae</taxon>
        <taxon>PACMAD clade</taxon>
        <taxon>Arundinoideae</taxon>
        <taxon>Arundineae</taxon>
        <taxon>Arundo</taxon>
    </lineage>
</organism>
<evidence type="ECO:0000256" key="1">
    <source>
        <dbReference type="SAM" id="Phobius"/>
    </source>
</evidence>
<evidence type="ECO:0000313" key="2">
    <source>
        <dbReference type="EMBL" id="JAD21413.1"/>
    </source>
</evidence>
<keyword evidence="1" id="KW-0812">Transmembrane</keyword>
<protein>
    <submittedName>
        <fullName evidence="2">Uncharacterized protein</fullName>
    </submittedName>
</protein>
<dbReference type="EMBL" id="GBRH01276482">
    <property type="protein sequence ID" value="JAD21413.1"/>
    <property type="molecule type" value="Transcribed_RNA"/>
</dbReference>
<name>A0A0A8Y884_ARUDO</name>